<dbReference type="GO" id="GO:0005524">
    <property type="term" value="F:ATP binding"/>
    <property type="evidence" value="ECO:0007669"/>
    <property type="project" value="UniProtKB-KW"/>
</dbReference>
<comment type="catalytic activity">
    <reaction evidence="1">
        <text>ATP + protein L-histidine = ADP + protein N-phospho-L-histidine.</text>
        <dbReference type="EC" id="2.7.13.3"/>
    </reaction>
</comment>
<keyword evidence="4" id="KW-0597">Phosphoprotein</keyword>
<keyword evidence="8" id="KW-0067">ATP-binding</keyword>
<dbReference type="GO" id="GO:0016036">
    <property type="term" value="P:cellular response to phosphate starvation"/>
    <property type="evidence" value="ECO:0007669"/>
    <property type="project" value="TreeGrafter"/>
</dbReference>
<keyword evidence="7" id="KW-0418">Kinase</keyword>
<evidence type="ECO:0000256" key="3">
    <source>
        <dbReference type="ARBA" id="ARBA00012438"/>
    </source>
</evidence>
<keyword evidence="14" id="KW-1185">Reference proteome</keyword>
<dbReference type="PANTHER" id="PTHR45453">
    <property type="entry name" value="PHOSPHATE REGULON SENSOR PROTEIN PHOR"/>
    <property type="match status" value="1"/>
</dbReference>
<evidence type="ECO:0000259" key="12">
    <source>
        <dbReference type="PROSITE" id="PS50109"/>
    </source>
</evidence>
<organism evidence="13 14">
    <name type="scientific">Tepidibacillus decaturensis</name>
    <dbReference type="NCBI Taxonomy" id="1413211"/>
    <lineage>
        <taxon>Bacteria</taxon>
        <taxon>Bacillati</taxon>
        <taxon>Bacillota</taxon>
        <taxon>Bacilli</taxon>
        <taxon>Bacillales</taxon>
        <taxon>Bacillaceae</taxon>
        <taxon>Tepidibacillus</taxon>
    </lineage>
</organism>
<dbReference type="EC" id="2.7.13.3" evidence="3"/>
<feature type="transmembrane region" description="Helical" evidence="11">
    <location>
        <begin position="27"/>
        <end position="52"/>
    </location>
</feature>
<dbReference type="SUPFAM" id="SSF47384">
    <property type="entry name" value="Homodimeric domain of signal transducing histidine kinase"/>
    <property type="match status" value="1"/>
</dbReference>
<dbReference type="InterPro" id="IPR005467">
    <property type="entry name" value="His_kinase_dom"/>
</dbReference>
<evidence type="ECO:0000256" key="11">
    <source>
        <dbReference type="SAM" id="Phobius"/>
    </source>
</evidence>
<dbReference type="InterPro" id="IPR036097">
    <property type="entry name" value="HisK_dim/P_sf"/>
</dbReference>
<dbReference type="CDD" id="cd00082">
    <property type="entry name" value="HisKA"/>
    <property type="match status" value="1"/>
</dbReference>
<protein>
    <recommendedName>
        <fullName evidence="3">histidine kinase</fullName>
        <ecNumber evidence="3">2.7.13.3</ecNumber>
    </recommendedName>
</protein>
<evidence type="ECO:0000256" key="7">
    <source>
        <dbReference type="ARBA" id="ARBA00022777"/>
    </source>
</evidence>
<dbReference type="InterPro" id="IPR036890">
    <property type="entry name" value="HATPase_C_sf"/>
</dbReference>
<dbReference type="PANTHER" id="PTHR45453:SF1">
    <property type="entry name" value="PHOSPHATE REGULON SENSOR PROTEIN PHOR"/>
    <property type="match status" value="1"/>
</dbReference>
<evidence type="ECO:0000256" key="9">
    <source>
        <dbReference type="ARBA" id="ARBA00023012"/>
    </source>
</evidence>
<dbReference type="STRING" id="1413211.U473_09670"/>
<dbReference type="Gene3D" id="1.10.287.130">
    <property type="match status" value="1"/>
</dbReference>
<dbReference type="InterPro" id="IPR003594">
    <property type="entry name" value="HATPase_dom"/>
</dbReference>
<keyword evidence="11" id="KW-1133">Transmembrane helix</keyword>
<dbReference type="RefSeq" id="WP_068725720.1">
    <property type="nucleotide sequence ID" value="NZ_LSKU01000001.1"/>
</dbReference>
<evidence type="ECO:0000256" key="6">
    <source>
        <dbReference type="ARBA" id="ARBA00022741"/>
    </source>
</evidence>
<dbReference type="InterPro" id="IPR003661">
    <property type="entry name" value="HisK_dim/P_dom"/>
</dbReference>
<sequence>MKVKFFSKLRERWQKDLFKKTQIRLTILYSGMIIFFLTLFIIVVYSVFYMIISDQEHDDIQTLADQELSVLIRYLGQYGLTNQTNIMNQNVIVIGEDQFFYYVVDSKGRLIFGDEVVRPLRSDLLSMLKGWRPLENEIRYETLSFFEFNRVQNKENDKLIKKRSLQLLMTGRPIYVKGQFVGVLYVGKNVTDNNYLFKKLLFLLVSLAVLFSGIAIFISYLMSKRSMIPIKRAYTKQNQFTADVSHELRTPLSVLLSSIDVLEMEVESGSEERDDYSRKLISNMRDEVKRMTKMVGDLLTLARSDSNQIELMRETFDFCPHVQKIIQSFKPLAEEKGIKLHIHAPQTLIVNGDLERLKQLLYILLDNAIKYTTDGGEVNITISMKDWDHHPTLNIQVQDTGIGISQEDQKNIFDRFYRVDKARTRQMGGHGLGLAIAKWIVEAHKGSIQVSSKLGEGSTFTIKIPQSSIK</sequence>
<evidence type="ECO:0000256" key="8">
    <source>
        <dbReference type="ARBA" id="ARBA00022840"/>
    </source>
</evidence>
<evidence type="ECO:0000256" key="2">
    <source>
        <dbReference type="ARBA" id="ARBA00004651"/>
    </source>
</evidence>
<dbReference type="PRINTS" id="PR00344">
    <property type="entry name" value="BCTRLSENSOR"/>
</dbReference>
<reference evidence="13 14" key="1">
    <citation type="submission" date="2016-02" db="EMBL/GenBank/DDBJ databases">
        <title>Draft Genome for Tepidibacillus decaturensis nov. sp. Strain Z9, an Anaerobic, Moderately Thermophilic and Heterotrophic Bacterium from Deep Subsurface of the Illinois Basin, USA.</title>
        <authorList>
            <person name="Dong Y."/>
            <person name="Chang J.Y."/>
            <person name="Sanford R."/>
            <person name="Fouke B.W."/>
        </authorList>
    </citation>
    <scope>NUCLEOTIDE SEQUENCE [LARGE SCALE GENOMIC DNA]</scope>
    <source>
        <strain evidence="13 14">Z9</strain>
    </source>
</reference>
<dbReference type="GO" id="GO:0004721">
    <property type="term" value="F:phosphoprotein phosphatase activity"/>
    <property type="evidence" value="ECO:0007669"/>
    <property type="project" value="TreeGrafter"/>
</dbReference>
<name>A0A135L5K9_9BACI</name>
<dbReference type="PROSITE" id="PS50109">
    <property type="entry name" value="HIS_KIN"/>
    <property type="match status" value="1"/>
</dbReference>
<evidence type="ECO:0000256" key="10">
    <source>
        <dbReference type="ARBA" id="ARBA00023136"/>
    </source>
</evidence>
<dbReference type="GO" id="GO:0000155">
    <property type="term" value="F:phosphorelay sensor kinase activity"/>
    <property type="evidence" value="ECO:0007669"/>
    <property type="project" value="InterPro"/>
</dbReference>
<keyword evidence="5" id="KW-0808">Transferase</keyword>
<dbReference type="InterPro" id="IPR004358">
    <property type="entry name" value="Sig_transdc_His_kin-like_C"/>
</dbReference>
<dbReference type="FunFam" id="3.30.565.10:FF:000006">
    <property type="entry name" value="Sensor histidine kinase WalK"/>
    <property type="match status" value="1"/>
</dbReference>
<proteinExistence type="predicted"/>
<keyword evidence="9" id="KW-0902">Two-component regulatory system</keyword>
<gene>
    <name evidence="13" type="ORF">U473_09670</name>
</gene>
<evidence type="ECO:0000256" key="5">
    <source>
        <dbReference type="ARBA" id="ARBA00022679"/>
    </source>
</evidence>
<keyword evidence="11" id="KW-0812">Transmembrane</keyword>
<dbReference type="Proteomes" id="UP000070352">
    <property type="component" value="Unassembled WGS sequence"/>
</dbReference>
<dbReference type="InterPro" id="IPR050351">
    <property type="entry name" value="BphY/WalK/GraS-like"/>
</dbReference>
<dbReference type="Gene3D" id="3.30.565.10">
    <property type="entry name" value="Histidine kinase-like ATPase, C-terminal domain"/>
    <property type="match status" value="1"/>
</dbReference>
<feature type="domain" description="Histidine kinase" evidence="12">
    <location>
        <begin position="243"/>
        <end position="468"/>
    </location>
</feature>
<accession>A0A135L5K9</accession>
<keyword evidence="6" id="KW-0547">Nucleotide-binding</keyword>
<dbReference type="FunFam" id="1.10.287.130:FF:000001">
    <property type="entry name" value="Two-component sensor histidine kinase"/>
    <property type="match status" value="1"/>
</dbReference>
<comment type="caution">
    <text evidence="13">The sequence shown here is derived from an EMBL/GenBank/DDBJ whole genome shotgun (WGS) entry which is preliminary data.</text>
</comment>
<dbReference type="SMART" id="SM00387">
    <property type="entry name" value="HATPase_c"/>
    <property type="match status" value="1"/>
</dbReference>
<dbReference type="AlphaFoldDB" id="A0A135L5K9"/>
<feature type="transmembrane region" description="Helical" evidence="11">
    <location>
        <begin position="200"/>
        <end position="222"/>
    </location>
</feature>
<evidence type="ECO:0000256" key="1">
    <source>
        <dbReference type="ARBA" id="ARBA00000085"/>
    </source>
</evidence>
<keyword evidence="10 11" id="KW-0472">Membrane</keyword>
<dbReference type="Pfam" id="PF02518">
    <property type="entry name" value="HATPase_c"/>
    <property type="match status" value="1"/>
</dbReference>
<dbReference type="EMBL" id="LSKU01000001">
    <property type="protein sequence ID" value="KXG44241.1"/>
    <property type="molecule type" value="Genomic_DNA"/>
</dbReference>
<evidence type="ECO:0000313" key="13">
    <source>
        <dbReference type="EMBL" id="KXG44241.1"/>
    </source>
</evidence>
<dbReference type="SMART" id="SM00388">
    <property type="entry name" value="HisKA"/>
    <property type="match status" value="1"/>
</dbReference>
<dbReference type="Pfam" id="PF00512">
    <property type="entry name" value="HisKA"/>
    <property type="match status" value="1"/>
</dbReference>
<dbReference type="SUPFAM" id="SSF55874">
    <property type="entry name" value="ATPase domain of HSP90 chaperone/DNA topoisomerase II/histidine kinase"/>
    <property type="match status" value="1"/>
</dbReference>
<evidence type="ECO:0000313" key="14">
    <source>
        <dbReference type="Proteomes" id="UP000070352"/>
    </source>
</evidence>
<dbReference type="GO" id="GO:0005886">
    <property type="term" value="C:plasma membrane"/>
    <property type="evidence" value="ECO:0007669"/>
    <property type="project" value="UniProtKB-SubCell"/>
</dbReference>
<comment type="subcellular location">
    <subcellularLocation>
        <location evidence="2">Cell membrane</location>
        <topology evidence="2">Multi-pass membrane protein</topology>
    </subcellularLocation>
</comment>
<evidence type="ECO:0000256" key="4">
    <source>
        <dbReference type="ARBA" id="ARBA00022553"/>
    </source>
</evidence>